<proteinExistence type="predicted"/>
<dbReference type="OrthoDB" id="9780932at2"/>
<dbReference type="Pfam" id="PF00561">
    <property type="entry name" value="Abhydrolase_1"/>
    <property type="match status" value="1"/>
</dbReference>
<dbReference type="STRING" id="742726.HMPREF9448_00574"/>
<reference evidence="2 3" key="1">
    <citation type="submission" date="2012-08" db="EMBL/GenBank/DDBJ databases">
        <title>The Genome Sequence of Barnesiella intestinihominis YIT 11860.</title>
        <authorList>
            <consortium name="The Broad Institute Genome Sequencing Platform"/>
            <person name="Earl A."/>
            <person name="Ward D."/>
            <person name="Feldgarden M."/>
            <person name="Gevers D."/>
            <person name="Morotomi M."/>
            <person name="Walker B."/>
            <person name="Young S.K."/>
            <person name="Zeng Q."/>
            <person name="Gargeya S."/>
            <person name="Fitzgerald M."/>
            <person name="Haas B."/>
            <person name="Abouelleil A."/>
            <person name="Alvarado L."/>
            <person name="Arachchi H.M."/>
            <person name="Berlin A.M."/>
            <person name="Chapman S.B."/>
            <person name="Goldberg J."/>
            <person name="Griggs A."/>
            <person name="Gujja S."/>
            <person name="Hansen M."/>
            <person name="Howarth C."/>
            <person name="Imamovic A."/>
            <person name="Larimer J."/>
            <person name="McCowen C."/>
            <person name="Montmayeur A."/>
            <person name="Murphy C."/>
            <person name="Neiman D."/>
            <person name="Pearson M."/>
            <person name="Priest M."/>
            <person name="Roberts A."/>
            <person name="Saif S."/>
            <person name="Shea T."/>
            <person name="Sisk P."/>
            <person name="Sykes S."/>
            <person name="Wortman J."/>
            <person name="Nusbaum C."/>
            <person name="Birren B."/>
        </authorList>
    </citation>
    <scope>NUCLEOTIDE SEQUENCE [LARGE SCALE GENOMIC DNA]</scope>
    <source>
        <strain evidence="2 3">YIT 11860</strain>
    </source>
</reference>
<dbReference type="HOGENOM" id="CLU_020336_13_2_10"/>
<comment type="caution">
    <text evidence="2">The sequence shown here is derived from an EMBL/GenBank/DDBJ whole genome shotgun (WGS) entry which is preliminary data.</text>
</comment>
<organism evidence="2 3">
    <name type="scientific">Barnesiella intestinihominis YIT 11860</name>
    <dbReference type="NCBI Taxonomy" id="742726"/>
    <lineage>
        <taxon>Bacteria</taxon>
        <taxon>Pseudomonadati</taxon>
        <taxon>Bacteroidota</taxon>
        <taxon>Bacteroidia</taxon>
        <taxon>Bacteroidales</taxon>
        <taxon>Barnesiellaceae</taxon>
        <taxon>Barnesiella</taxon>
    </lineage>
</organism>
<dbReference type="GeneID" id="77847910"/>
<dbReference type="RefSeq" id="WP_008861071.1">
    <property type="nucleotide sequence ID" value="NZ_JH815203.1"/>
</dbReference>
<dbReference type="Gene3D" id="3.40.50.1820">
    <property type="entry name" value="alpha/beta hydrolase"/>
    <property type="match status" value="1"/>
</dbReference>
<dbReference type="InterPro" id="IPR050228">
    <property type="entry name" value="Carboxylesterase_BioH"/>
</dbReference>
<protein>
    <recommendedName>
        <fullName evidence="1">AB hydrolase-1 domain-containing protein</fullName>
    </recommendedName>
</protein>
<dbReference type="InterPro" id="IPR000073">
    <property type="entry name" value="AB_hydrolase_1"/>
</dbReference>
<dbReference type="EMBL" id="ADLE01000001">
    <property type="protein sequence ID" value="EJZ66397.1"/>
    <property type="molecule type" value="Genomic_DNA"/>
</dbReference>
<dbReference type="PANTHER" id="PTHR43194">
    <property type="entry name" value="HYDROLASE ALPHA/BETA FOLD FAMILY"/>
    <property type="match status" value="1"/>
</dbReference>
<evidence type="ECO:0000313" key="3">
    <source>
        <dbReference type="Proteomes" id="UP000006044"/>
    </source>
</evidence>
<dbReference type="PANTHER" id="PTHR43194:SF2">
    <property type="entry name" value="PEROXISOMAL MEMBRANE PROTEIN LPX1"/>
    <property type="match status" value="1"/>
</dbReference>
<sequence>MLQSKSLCGVTLQYNIEGDGYPVILMHGWGCNHTTVQSIERLLSPHFKVYNLDFPGFGGSSTPPSIWGVEEYTQMLEAFIKDENIEAPILIGHSFGGRVSILYASRNKTHKVILVDAAGIKPKRPLKYYLKVYSFKLWKKVLPLVIGKKQAEKTIENYRRKSGSADYNALTGIMRNIMVKVVNEDLKAVLPKIQCPVLLLWGKNDTATPLRDARIMEKLIPDAGLVAFDDAGHYSFLDKPYEFNTVLQNFLQDDIKRKS</sequence>
<name>K0X4N5_9BACT</name>
<keyword evidence="3" id="KW-1185">Reference proteome</keyword>
<dbReference type="eggNOG" id="COG0596">
    <property type="taxonomic scope" value="Bacteria"/>
</dbReference>
<feature type="domain" description="AB hydrolase-1" evidence="1">
    <location>
        <begin position="21"/>
        <end position="240"/>
    </location>
</feature>
<dbReference type="Proteomes" id="UP000006044">
    <property type="component" value="Unassembled WGS sequence"/>
</dbReference>
<dbReference type="InterPro" id="IPR029058">
    <property type="entry name" value="AB_hydrolase_fold"/>
</dbReference>
<evidence type="ECO:0000313" key="2">
    <source>
        <dbReference type="EMBL" id="EJZ66397.1"/>
    </source>
</evidence>
<gene>
    <name evidence="2" type="ORF">HMPREF9448_00574</name>
</gene>
<dbReference type="AlphaFoldDB" id="K0X4N5"/>
<dbReference type="PRINTS" id="PR00111">
    <property type="entry name" value="ABHYDROLASE"/>
</dbReference>
<dbReference type="SUPFAM" id="SSF53474">
    <property type="entry name" value="alpha/beta-Hydrolases"/>
    <property type="match status" value="1"/>
</dbReference>
<evidence type="ECO:0000259" key="1">
    <source>
        <dbReference type="Pfam" id="PF00561"/>
    </source>
</evidence>
<accession>K0X4N5</accession>